<comment type="catalytic activity">
    <reaction evidence="1">
        <text>Thiol-dependent hydrolysis of ester, thioester, amide, peptide and isopeptide bonds formed by the C-terminal Gly of ubiquitin (a 76-residue protein attached to proteins as an intracellular targeting signal).</text>
        <dbReference type="EC" id="3.4.19.12"/>
    </reaction>
</comment>
<feature type="compositionally biased region" description="Low complexity" evidence="8">
    <location>
        <begin position="740"/>
        <end position="762"/>
    </location>
</feature>
<evidence type="ECO:0000313" key="11">
    <source>
        <dbReference type="Proteomes" id="UP000541558"/>
    </source>
</evidence>
<feature type="region of interest" description="Disordered" evidence="8">
    <location>
        <begin position="837"/>
        <end position="927"/>
    </location>
</feature>
<keyword evidence="6" id="KW-0378">Hydrolase</keyword>
<feature type="domain" description="USP" evidence="9">
    <location>
        <begin position="30"/>
        <end position="1145"/>
    </location>
</feature>
<comment type="similarity">
    <text evidence="2">Belongs to the peptidase C19 family.</text>
</comment>
<dbReference type="OrthoDB" id="420187at2759"/>
<dbReference type="EC" id="3.4.19.12" evidence="3"/>
<reference evidence="10 11" key="1">
    <citation type="journal article" date="2020" name="ISME J.">
        <title>Uncovering the hidden diversity of litter-decomposition mechanisms in mushroom-forming fungi.</title>
        <authorList>
            <person name="Floudas D."/>
            <person name="Bentzer J."/>
            <person name="Ahren D."/>
            <person name="Johansson T."/>
            <person name="Persson P."/>
            <person name="Tunlid A."/>
        </authorList>
    </citation>
    <scope>NUCLEOTIDE SEQUENCE [LARGE SCALE GENOMIC DNA]</scope>
    <source>
        <strain evidence="10 11">CBS 175.51</strain>
    </source>
</reference>
<feature type="compositionally biased region" description="Low complexity" evidence="8">
    <location>
        <begin position="492"/>
        <end position="503"/>
    </location>
</feature>
<feature type="compositionally biased region" description="Low complexity" evidence="8">
    <location>
        <begin position="782"/>
        <end position="791"/>
    </location>
</feature>
<feature type="compositionally biased region" description="Basic and acidic residues" evidence="8">
    <location>
        <begin position="434"/>
        <end position="449"/>
    </location>
</feature>
<feature type="region of interest" description="Disordered" evidence="8">
    <location>
        <begin position="278"/>
        <end position="560"/>
    </location>
</feature>
<keyword evidence="7" id="KW-0788">Thiol protease</keyword>
<evidence type="ECO:0000313" key="10">
    <source>
        <dbReference type="EMBL" id="KAF5336404.1"/>
    </source>
</evidence>
<evidence type="ECO:0000256" key="8">
    <source>
        <dbReference type="SAM" id="MobiDB-lite"/>
    </source>
</evidence>
<dbReference type="Pfam" id="PF00443">
    <property type="entry name" value="UCH"/>
    <property type="match status" value="1"/>
</dbReference>
<keyword evidence="11" id="KW-1185">Reference proteome</keyword>
<evidence type="ECO:0000256" key="2">
    <source>
        <dbReference type="ARBA" id="ARBA00009085"/>
    </source>
</evidence>
<dbReference type="PROSITE" id="PS00973">
    <property type="entry name" value="USP_2"/>
    <property type="match status" value="1"/>
</dbReference>
<feature type="compositionally biased region" description="Basic and acidic residues" evidence="8">
    <location>
        <begin position="305"/>
        <end position="319"/>
    </location>
</feature>
<feature type="compositionally biased region" description="Polar residues" evidence="8">
    <location>
        <begin position="867"/>
        <end position="882"/>
    </location>
</feature>
<evidence type="ECO:0000259" key="9">
    <source>
        <dbReference type="PROSITE" id="PS50235"/>
    </source>
</evidence>
<dbReference type="GO" id="GO:0005634">
    <property type="term" value="C:nucleus"/>
    <property type="evidence" value="ECO:0007669"/>
    <property type="project" value="TreeGrafter"/>
</dbReference>
<dbReference type="EMBL" id="JAACJK010000058">
    <property type="protein sequence ID" value="KAF5336404.1"/>
    <property type="molecule type" value="Genomic_DNA"/>
</dbReference>
<feature type="compositionally biased region" description="Pro residues" evidence="8">
    <location>
        <begin position="1060"/>
        <end position="1072"/>
    </location>
</feature>
<sequence length="1145" mass="124274">MAKQKPPTPQELYHQRRRLEEQERTAYLPPGLVNHGNTCFMNSVLQGLIATQLLSDLVHFAPIPQAVQERSAMLLAGQRSPQLTNGHNLSGPYDKPWVNTMPIGDVFLSIMYKSWDAQAKRQKDILSPKALLHTLGKKYDQYLDFAQQDAHEFLRILLDAMRMEELDQIIKKRQPQPPPPPRARRKTTIIPPVPSTSTSPNPQISVGVPPELPEDQRLVSFVDLIFGGRLTSILVCQKCKNVSQTYEDFNDISLSIKPEDYIHRKRDKLKNFAKRLTAFPTSSSPSPFHLNPIDIQRPSSVPPSPKERPDGQLVPRDEPPPTSNVRRRSLDVPTEGNELDIDEAKDVSSTPDPNAESDSGHILVNVSGPENKQVEFVEVSSKTDKKDKRKSQVEENWAKLGRRLSLGLGKSKERKSRSAERVGHRVSEPIVEGVELKPPADDSKSKRLSVDSVSTPRPSLSSVLQAVSGRTPSPDRRLPPVSEPPQVPPDISRSVPAAASSSSLHPNPIPSGPSRSKSPKPPKATPAEAEYLRRILADVTPGGPSNPLSTLFRPPGHHGHGNSLSPHNVWLGMHQLSGIEECLRMFTAVEVLDGENMVGCRRCWKIANGHISKRSANGELEGDDSDSAGQNSPSTSQENGVPSVSPDDKTPLQRDVTVKPVGPPLATQHIQPPIASTHIPISISTPTVSFYAEASSQKDAFSNDTRSISSLPTATATSSDSTLDSGTEGEADETSTLDMGSTRATSISSSDSESAEDGAGAATPGGLPIPVIETTGPDSIPETETTPGPGTDFPSAPPPLPPKGMVETTVVQPVNRVVAPKPTNPSSTSHLVNLVNTTSKNSLPVPPKNLRAGRHGDVTTDDEESSAYESDTSFATSVSAESANGDPTGERQAMWKSPPGLDEVKNGGASESVKPPPQKKKSSKPKPVIMRPAYKRYLIDIPPPVLVIHLKRFQQLQKSPFLSFSHGFKKLDDYITFPEHLDLTPYLAPKKEDYGLGKKKGKDKLKGKEKTTADERCMYRLYAVVVHIGNMLGGHYVAYTALPAKSPIEGEGMATKRKPPPPPPSSGDAPPPEVDRVAAPASATTSPVPVSRPSTSSISSVTSNPQHGKQPQQRQWAYVSDTVVRLTTLDEVLSAKAYICMYERC</sequence>
<evidence type="ECO:0000256" key="6">
    <source>
        <dbReference type="ARBA" id="ARBA00022801"/>
    </source>
</evidence>
<dbReference type="AlphaFoldDB" id="A0A8H5FGZ0"/>
<feature type="region of interest" description="Disordered" evidence="8">
    <location>
        <begin position="615"/>
        <end position="673"/>
    </location>
</feature>
<dbReference type="GO" id="GO:0016579">
    <property type="term" value="P:protein deubiquitination"/>
    <property type="evidence" value="ECO:0007669"/>
    <property type="project" value="InterPro"/>
</dbReference>
<accession>A0A8H5FGZ0</accession>
<feature type="compositionally biased region" description="Basic and acidic residues" evidence="8">
    <location>
        <begin position="381"/>
        <end position="397"/>
    </location>
</feature>
<feature type="region of interest" description="Disordered" evidence="8">
    <location>
        <begin position="170"/>
        <end position="204"/>
    </location>
</feature>
<dbReference type="InterPro" id="IPR028889">
    <property type="entry name" value="USP"/>
</dbReference>
<dbReference type="PROSITE" id="PS00972">
    <property type="entry name" value="USP_1"/>
    <property type="match status" value="1"/>
</dbReference>
<feature type="region of interest" description="Disordered" evidence="8">
    <location>
        <begin position="1050"/>
        <end position="1115"/>
    </location>
</feature>
<feature type="compositionally biased region" description="Polar residues" evidence="8">
    <location>
        <begin position="1104"/>
        <end position="1115"/>
    </location>
</feature>
<feature type="compositionally biased region" description="Polar residues" evidence="8">
    <location>
        <begin position="451"/>
        <end position="471"/>
    </location>
</feature>
<evidence type="ECO:0000256" key="3">
    <source>
        <dbReference type="ARBA" id="ARBA00012759"/>
    </source>
</evidence>
<feature type="compositionally biased region" description="Low complexity" evidence="8">
    <location>
        <begin position="1077"/>
        <end position="1103"/>
    </location>
</feature>
<dbReference type="SUPFAM" id="SSF54001">
    <property type="entry name" value="Cysteine proteinases"/>
    <property type="match status" value="1"/>
</dbReference>
<dbReference type="GO" id="GO:0006508">
    <property type="term" value="P:proteolysis"/>
    <property type="evidence" value="ECO:0007669"/>
    <property type="project" value="UniProtKB-KW"/>
</dbReference>
<evidence type="ECO:0000256" key="4">
    <source>
        <dbReference type="ARBA" id="ARBA00022670"/>
    </source>
</evidence>
<proteinExistence type="inferred from homology"/>
<organism evidence="10 11">
    <name type="scientific">Ephemerocybe angulata</name>
    <dbReference type="NCBI Taxonomy" id="980116"/>
    <lineage>
        <taxon>Eukaryota</taxon>
        <taxon>Fungi</taxon>
        <taxon>Dikarya</taxon>
        <taxon>Basidiomycota</taxon>
        <taxon>Agaricomycotina</taxon>
        <taxon>Agaricomycetes</taxon>
        <taxon>Agaricomycetidae</taxon>
        <taxon>Agaricales</taxon>
        <taxon>Agaricineae</taxon>
        <taxon>Psathyrellaceae</taxon>
        <taxon>Ephemerocybe</taxon>
    </lineage>
</organism>
<name>A0A8H5FGZ0_9AGAR</name>
<dbReference type="InterPro" id="IPR050164">
    <property type="entry name" value="Peptidase_C19"/>
</dbReference>
<dbReference type="InterPro" id="IPR038765">
    <property type="entry name" value="Papain-like_cys_pep_sf"/>
</dbReference>
<dbReference type="PANTHER" id="PTHR24006">
    <property type="entry name" value="UBIQUITIN CARBOXYL-TERMINAL HYDROLASE"/>
    <property type="match status" value="1"/>
</dbReference>
<dbReference type="PANTHER" id="PTHR24006:SF888">
    <property type="entry name" value="UBIQUITIN CARBOXYL-TERMINAL HYDROLASE 30"/>
    <property type="match status" value="1"/>
</dbReference>
<keyword evidence="4" id="KW-0645">Protease</keyword>
<feature type="compositionally biased region" description="Low complexity" evidence="8">
    <location>
        <begin position="707"/>
        <end position="726"/>
    </location>
</feature>
<dbReference type="GO" id="GO:0005829">
    <property type="term" value="C:cytosol"/>
    <property type="evidence" value="ECO:0007669"/>
    <property type="project" value="TreeGrafter"/>
</dbReference>
<feature type="region of interest" description="Disordered" evidence="8">
    <location>
        <begin position="700"/>
        <end position="806"/>
    </location>
</feature>
<dbReference type="InterPro" id="IPR018200">
    <property type="entry name" value="USP_CS"/>
</dbReference>
<gene>
    <name evidence="10" type="ORF">D9611_006536</name>
</gene>
<evidence type="ECO:0000256" key="7">
    <source>
        <dbReference type="ARBA" id="ARBA00022807"/>
    </source>
</evidence>
<evidence type="ECO:0000256" key="5">
    <source>
        <dbReference type="ARBA" id="ARBA00022786"/>
    </source>
</evidence>
<dbReference type="GO" id="GO:0004843">
    <property type="term" value="F:cysteine-type deubiquitinase activity"/>
    <property type="evidence" value="ECO:0007669"/>
    <property type="project" value="UniProtKB-EC"/>
</dbReference>
<dbReference type="InterPro" id="IPR001394">
    <property type="entry name" value="Peptidase_C19_UCH"/>
</dbReference>
<feature type="compositionally biased region" description="Basic and acidic residues" evidence="8">
    <location>
        <begin position="416"/>
        <end position="427"/>
    </location>
</feature>
<feature type="compositionally biased region" description="Polar residues" evidence="8">
    <location>
        <begin position="627"/>
        <end position="642"/>
    </location>
</feature>
<comment type="caution">
    <text evidence="10">The sequence shown here is derived from an EMBL/GenBank/DDBJ whole genome shotgun (WGS) entry which is preliminary data.</text>
</comment>
<dbReference type="Gene3D" id="3.90.70.10">
    <property type="entry name" value="Cysteine proteinases"/>
    <property type="match status" value="2"/>
</dbReference>
<protein>
    <recommendedName>
        <fullName evidence="3">ubiquitinyl hydrolase 1</fullName>
        <ecNumber evidence="3">3.4.19.12</ecNumber>
    </recommendedName>
</protein>
<dbReference type="Proteomes" id="UP000541558">
    <property type="component" value="Unassembled WGS sequence"/>
</dbReference>
<evidence type="ECO:0000256" key="1">
    <source>
        <dbReference type="ARBA" id="ARBA00000707"/>
    </source>
</evidence>
<dbReference type="PROSITE" id="PS50235">
    <property type="entry name" value="USP_3"/>
    <property type="match status" value="1"/>
</dbReference>
<keyword evidence="5" id="KW-0833">Ubl conjugation pathway</keyword>